<reference evidence="1 2" key="1">
    <citation type="submission" date="2022-01" db="EMBL/GenBank/DDBJ databases">
        <title>Dethiosulfovibrio faecalis sp. nov., a novel proteolytic, non-sulfur-reducing bacterium isolated from a marine aquaculture solid waste bioreactor.</title>
        <authorList>
            <person name="Grabowski S."/>
            <person name="Apolinario E."/>
            <person name="Schneider N."/>
            <person name="Marshall C.W."/>
            <person name="Sowers K.R."/>
        </authorList>
    </citation>
    <scope>NUCLEOTIDE SEQUENCE [LARGE SCALE GENOMIC DNA]</scope>
    <source>
        <strain evidence="1 2">DSM 12537</strain>
    </source>
</reference>
<sequence>MNRRDALTGIIELLIQFHPEGIPILLGDVACPSGLEWLPLIEAARGNDDLGVRICKDSSVSQLLDQVGQTDELDRTLKEIGWDNVVEATRAVRAFSPRDWDMFVLHLSFVTDYSRLGDRSPLQAVADKCRVSPKTVSRRRQEIPEQIARLASMRFQQALHW</sequence>
<evidence type="ECO:0000313" key="1">
    <source>
        <dbReference type="EMBL" id="MCF4143094.1"/>
    </source>
</evidence>
<accession>A0ABS9EQV2</accession>
<proteinExistence type="predicted"/>
<dbReference type="Proteomes" id="UP001200430">
    <property type="component" value="Unassembled WGS sequence"/>
</dbReference>
<comment type="caution">
    <text evidence="1">The sequence shown here is derived from an EMBL/GenBank/DDBJ whole genome shotgun (WGS) entry which is preliminary data.</text>
</comment>
<gene>
    <name evidence="1" type="ORF">L2W38_09750</name>
</gene>
<dbReference type="EMBL" id="JAKGUD010000010">
    <property type="protein sequence ID" value="MCF4143094.1"/>
    <property type="molecule type" value="Genomic_DNA"/>
</dbReference>
<dbReference type="RefSeq" id="WP_236099801.1">
    <property type="nucleotide sequence ID" value="NZ_JAKGUD010000010.1"/>
</dbReference>
<organism evidence="1 2">
    <name type="scientific">Dethiosulfovibrio marinus</name>
    <dbReference type="NCBI Taxonomy" id="133532"/>
    <lineage>
        <taxon>Bacteria</taxon>
        <taxon>Thermotogati</taxon>
        <taxon>Synergistota</taxon>
        <taxon>Synergistia</taxon>
        <taxon>Synergistales</taxon>
        <taxon>Dethiosulfovibrionaceae</taxon>
        <taxon>Dethiosulfovibrio</taxon>
    </lineage>
</organism>
<evidence type="ECO:0000313" key="2">
    <source>
        <dbReference type="Proteomes" id="UP001200430"/>
    </source>
</evidence>
<keyword evidence="2" id="KW-1185">Reference proteome</keyword>
<name>A0ABS9EQV2_9BACT</name>
<protein>
    <submittedName>
        <fullName evidence="1">Uncharacterized protein</fullName>
    </submittedName>
</protein>